<dbReference type="InterPro" id="IPR011989">
    <property type="entry name" value="ARM-like"/>
</dbReference>
<dbReference type="InterPro" id="IPR029240">
    <property type="entry name" value="MMS19_N"/>
</dbReference>
<dbReference type="GO" id="GO:0097361">
    <property type="term" value="C:cytosolic [4Fe-4S] assembly targeting complex"/>
    <property type="evidence" value="ECO:0007669"/>
    <property type="project" value="UniProtKB-UniRule"/>
</dbReference>
<evidence type="ECO:0000256" key="4">
    <source>
        <dbReference type="ARBA" id="ARBA00023242"/>
    </source>
</evidence>
<evidence type="ECO:0000313" key="9">
    <source>
        <dbReference type="Proteomes" id="UP001204833"/>
    </source>
</evidence>
<keyword evidence="5" id="KW-0234">DNA repair</keyword>
<comment type="function">
    <text evidence="5">Key component of the cytosolic iron-sulfur protein assembly (CIA) complex, a multiprotein complex that mediates the incorporation of iron-sulfur cluster into apoproteins specifically involved in DNA metabolism and genomic integrity. In the CIA complex, MMS19 acts as an adapter between early-acting CIA components and a subset of cellular target iron-sulfur proteins.</text>
</comment>
<dbReference type="GO" id="GO:0005634">
    <property type="term" value="C:nucleus"/>
    <property type="evidence" value="ECO:0007669"/>
    <property type="project" value="UniProtKB-SubCell"/>
</dbReference>
<protein>
    <recommendedName>
        <fullName evidence="5">MMS19 nucleotide excision repair protein</fullName>
    </recommendedName>
</protein>
<feature type="domain" description="MMS19 C-terminal" evidence="6">
    <location>
        <begin position="601"/>
        <end position="1042"/>
    </location>
</feature>
<evidence type="ECO:0000259" key="6">
    <source>
        <dbReference type="Pfam" id="PF12460"/>
    </source>
</evidence>
<dbReference type="InterPro" id="IPR039920">
    <property type="entry name" value="MMS19"/>
</dbReference>
<accession>A0AAD5BJM6</accession>
<evidence type="ECO:0000256" key="2">
    <source>
        <dbReference type="ARBA" id="ARBA00009340"/>
    </source>
</evidence>
<sequence>MSADTHSIPILISQYVASVGNNTNNTNNEQNISQNYVSEIVDLFPTQLTLLQFVQYLGPTLTSDNEAMRSRGMQFLSSVLGQLPQELLSRQDIGVMVDFLMNKFNDKLSLVHALSGLNSLVRCKHYTASLNSEKILTKLLNEYEPRNNLAKVRYEAFQVMNSLLENKTFIIGSASVADLYVKTFIHIASGEKDPRNLLQSFQLNKTINEEFEFTDSDLHNGFITDLFDVCFCYFPISFTPPANDPYKITAGQLKLELRQVIASQSRFASESIPSLVEKLASTNPVIRNETLGTIKLCVESYRVDTVASHWLSLWNALKFEILHNDCAAFKPTMESIVPEDYSSIDDNDEVKVLFQTLVILESIVVKLPDSTSMLQTIVDELGPNLIKDKAKPSVVILASLASTSVANYNFVVGYLFGSSVWGKYFNVEEEEKDEADVDMDMDMDMDKNEDLALNIAKQRDLVDNLGFILIAHPQSESNLVKYRDHLLIFLCQILANSSSLEKTLRCKVVQQLTKLMTLPKFLSPTNVQLILQIFKGIIEENVSVGKKDVVVDEIVSELSSTMEKEPAFTSIIIDEIVNPILTQGGSGDDDDMFDTKRLKFVLGIIQQLTTNHQVLEVVAIRIMSRGNFTIDSLMVVVEFFIELFNKVETVSPFLTNSWYRKFIPKLMGVLQRLVPVVEGSSVGGFDGAALALLEVSGDLLRFIVRFIDVSKHQSILEEMYQVFCTDAVEPKLVFEYQGNLLLHPTPYMTIYNKIVSGIDKSCKYEPAEHSVLVVAQILTTLTDKYLRVQYLQHLCLVVNKFGPVSFKPTLSFTNVNDFEVYVWNLKAHLMKLEPRVEIMTALDELLKMLQLETTSTRDKQLIVNALPLLVIDLKLFINTPPSLSSRKIISNVNNLNVKLLYKQQVFERMLPYLIKEQHEYGDGGSGGETDLLSIQALALILPHIPQKILVPHLSTFVPFVLSAISHNTKSQTQGLINKAGLSILEIILKENATIVQSKLSTVVTSLVQLATTSSSSDGDGDGNGNGDDDDVRKSALSNLVLVFTNFDVGVVERFKGGVVKRLEVCLDDKRRSVRKLAIDLRQILYEMR</sequence>
<dbReference type="PANTHER" id="PTHR12891:SF0">
    <property type="entry name" value="MMS19 NUCLEOTIDE EXCISION REPAIR PROTEIN HOMOLOG"/>
    <property type="match status" value="1"/>
</dbReference>
<comment type="similarity">
    <text evidence="2 5">Belongs to the MET18/MMS19 family.</text>
</comment>
<dbReference type="AlphaFoldDB" id="A0AAD5BJM6"/>
<dbReference type="GO" id="GO:0051604">
    <property type="term" value="P:protein maturation"/>
    <property type="evidence" value="ECO:0007669"/>
    <property type="project" value="UniProtKB-UniRule"/>
</dbReference>
<dbReference type="Pfam" id="PF14500">
    <property type="entry name" value="MMS19_N"/>
    <property type="match status" value="1"/>
</dbReference>
<comment type="caution">
    <text evidence="8">The sequence shown here is derived from an EMBL/GenBank/DDBJ whole genome shotgun (WGS) entry which is preliminary data.</text>
</comment>
<dbReference type="InterPro" id="IPR016024">
    <property type="entry name" value="ARM-type_fold"/>
</dbReference>
<evidence type="ECO:0000256" key="3">
    <source>
        <dbReference type="ARBA" id="ARBA00022737"/>
    </source>
</evidence>
<keyword evidence="3" id="KW-0677">Repeat</keyword>
<keyword evidence="9" id="KW-1185">Reference proteome</keyword>
<dbReference type="Gene3D" id="1.25.10.10">
    <property type="entry name" value="Leucine-rich Repeat Variant"/>
    <property type="match status" value="1"/>
</dbReference>
<dbReference type="GO" id="GO:0016226">
    <property type="term" value="P:iron-sulfur cluster assembly"/>
    <property type="evidence" value="ECO:0007669"/>
    <property type="project" value="UniProtKB-UniRule"/>
</dbReference>
<reference evidence="8 9" key="1">
    <citation type="journal article" date="2022" name="DNA Res.">
        <title>Genome analysis of five recently described species of the CUG-Ser clade uncovers Candida theae as a new hybrid lineage with pathogenic potential in the Candida parapsilosis species complex.</title>
        <authorList>
            <person name="Mixao V."/>
            <person name="Del Olmo V."/>
            <person name="Hegedusova E."/>
            <person name="Saus E."/>
            <person name="Pryszcz L."/>
            <person name="Cillingova A."/>
            <person name="Nosek J."/>
            <person name="Gabaldon T."/>
        </authorList>
    </citation>
    <scope>NUCLEOTIDE SEQUENCE [LARGE SCALE GENOMIC DNA]</scope>
    <source>
        <strain evidence="8 9">CBS 12239</strain>
    </source>
</reference>
<evidence type="ECO:0000256" key="5">
    <source>
        <dbReference type="RuleBase" id="RU367072"/>
    </source>
</evidence>
<evidence type="ECO:0000256" key="1">
    <source>
        <dbReference type="ARBA" id="ARBA00004123"/>
    </source>
</evidence>
<dbReference type="Pfam" id="PF12460">
    <property type="entry name" value="MMS19_C"/>
    <property type="match status" value="1"/>
</dbReference>
<proteinExistence type="inferred from homology"/>
<name>A0AAD5BJM6_9ASCO</name>
<organism evidence="8 9">
    <name type="scientific">Candida theae</name>
    <dbReference type="NCBI Taxonomy" id="1198502"/>
    <lineage>
        <taxon>Eukaryota</taxon>
        <taxon>Fungi</taxon>
        <taxon>Dikarya</taxon>
        <taxon>Ascomycota</taxon>
        <taxon>Saccharomycotina</taxon>
        <taxon>Pichiomycetes</taxon>
        <taxon>Debaryomycetaceae</taxon>
        <taxon>Candida/Lodderomyces clade</taxon>
        <taxon>Candida</taxon>
    </lineage>
</organism>
<keyword evidence="4 5" id="KW-0539">Nucleus</keyword>
<keyword evidence="5" id="KW-0227">DNA damage</keyword>
<gene>
    <name evidence="8" type="ORF">KGF57_000143</name>
</gene>
<dbReference type="GeneID" id="76148203"/>
<evidence type="ECO:0000259" key="7">
    <source>
        <dbReference type="Pfam" id="PF14500"/>
    </source>
</evidence>
<dbReference type="PANTHER" id="PTHR12891">
    <property type="entry name" value="DNA REPAIR/TRANSCRIPTION PROTEIN MET18/MMS19"/>
    <property type="match status" value="1"/>
</dbReference>
<dbReference type="EMBL" id="JAIHNG010000013">
    <property type="protein sequence ID" value="KAI5968449.1"/>
    <property type="molecule type" value="Genomic_DNA"/>
</dbReference>
<comment type="subcellular location">
    <subcellularLocation>
        <location evidence="1 5">Nucleus</location>
    </subcellularLocation>
</comment>
<dbReference type="GO" id="GO:0006281">
    <property type="term" value="P:DNA repair"/>
    <property type="evidence" value="ECO:0007669"/>
    <property type="project" value="UniProtKB-UniRule"/>
</dbReference>
<feature type="domain" description="MMS19 N-terminal" evidence="7">
    <location>
        <begin position="54"/>
        <end position="323"/>
    </location>
</feature>
<dbReference type="SUPFAM" id="SSF48371">
    <property type="entry name" value="ARM repeat"/>
    <property type="match status" value="1"/>
</dbReference>
<dbReference type="InterPro" id="IPR024687">
    <property type="entry name" value="MMS19_C"/>
</dbReference>
<dbReference type="Proteomes" id="UP001204833">
    <property type="component" value="Unassembled WGS sequence"/>
</dbReference>
<dbReference type="RefSeq" id="XP_051611328.1">
    <property type="nucleotide sequence ID" value="XM_051750634.1"/>
</dbReference>
<evidence type="ECO:0000313" key="8">
    <source>
        <dbReference type="EMBL" id="KAI5968449.1"/>
    </source>
</evidence>